<keyword evidence="2" id="KW-1133">Transmembrane helix</keyword>
<keyword evidence="5" id="KW-1185">Reference proteome</keyword>
<dbReference type="EMBL" id="JAGFBS010000008">
    <property type="protein sequence ID" value="KAG6377690.1"/>
    <property type="molecule type" value="Genomic_DNA"/>
</dbReference>
<feature type="region of interest" description="Disordered" evidence="1">
    <location>
        <begin position="206"/>
        <end position="233"/>
    </location>
</feature>
<dbReference type="OrthoDB" id="5327148at2759"/>
<feature type="compositionally biased region" description="Polar residues" evidence="1">
    <location>
        <begin position="210"/>
        <end position="224"/>
    </location>
</feature>
<feature type="domain" description="DUF7598" evidence="3">
    <location>
        <begin position="75"/>
        <end position="134"/>
    </location>
</feature>
<gene>
    <name evidence="4" type="ORF">JVT61DRAFT_14459</name>
</gene>
<proteinExistence type="predicted"/>
<dbReference type="InterPro" id="IPR056019">
    <property type="entry name" value="DUF7598"/>
</dbReference>
<dbReference type="AlphaFoldDB" id="A0A8I3ACU4"/>
<reference evidence="4" key="1">
    <citation type="submission" date="2021-03" db="EMBL/GenBank/DDBJ databases">
        <title>Evolutionary innovations through gain and loss of genes in the ectomycorrhizal Boletales.</title>
        <authorList>
            <person name="Wu G."/>
            <person name="Miyauchi S."/>
            <person name="Morin E."/>
            <person name="Yang Z.-L."/>
            <person name="Xu J."/>
            <person name="Martin F.M."/>
        </authorList>
    </citation>
    <scope>NUCLEOTIDE SEQUENCE</scope>
    <source>
        <strain evidence="4">BR01</strain>
    </source>
</reference>
<accession>A0A8I3ACU4</accession>
<comment type="caution">
    <text evidence="4">The sequence shown here is derived from an EMBL/GenBank/DDBJ whole genome shotgun (WGS) entry which is preliminary data.</text>
</comment>
<feature type="transmembrane region" description="Helical" evidence="2">
    <location>
        <begin position="12"/>
        <end position="36"/>
    </location>
</feature>
<evidence type="ECO:0000259" key="3">
    <source>
        <dbReference type="Pfam" id="PF24535"/>
    </source>
</evidence>
<sequence length="255" mass="27480">MFLPGFARVFLALNIVRALSIIALLLVFATSILVLVDDVEAVNAFSNGNFNQTAFDLGNSNYIPNSTVPNQPGGAFWAVLNRIFIIFETIVLILSEIDWPMVFFDRFFPVLGKDFGVGALGVMQCLIGASVLSHYVGKFPLVTAFFLFSVGCANILVGLIFRESAKDKRSILSWRERGRDVLPSHARGVSDVRPVTGTLSSALIREDKTGTSSGTAPSDASSRSGLGFGRQGEKAAALKGFHLTKPVESVPRHAA</sequence>
<dbReference type="Pfam" id="PF24535">
    <property type="entry name" value="DUF7598"/>
    <property type="match status" value="1"/>
</dbReference>
<evidence type="ECO:0000256" key="1">
    <source>
        <dbReference type="SAM" id="MobiDB-lite"/>
    </source>
</evidence>
<feature type="transmembrane region" description="Helical" evidence="2">
    <location>
        <begin position="74"/>
        <end position="94"/>
    </location>
</feature>
<name>A0A8I3ACU4_9AGAM</name>
<evidence type="ECO:0000313" key="5">
    <source>
        <dbReference type="Proteomes" id="UP000683000"/>
    </source>
</evidence>
<evidence type="ECO:0000256" key="2">
    <source>
        <dbReference type="SAM" id="Phobius"/>
    </source>
</evidence>
<feature type="transmembrane region" description="Helical" evidence="2">
    <location>
        <begin position="115"/>
        <end position="135"/>
    </location>
</feature>
<keyword evidence="2" id="KW-0472">Membrane</keyword>
<feature type="transmembrane region" description="Helical" evidence="2">
    <location>
        <begin position="141"/>
        <end position="161"/>
    </location>
</feature>
<keyword evidence="2" id="KW-0812">Transmembrane</keyword>
<organism evidence="4 5">
    <name type="scientific">Boletus reticuloceps</name>
    <dbReference type="NCBI Taxonomy" id="495285"/>
    <lineage>
        <taxon>Eukaryota</taxon>
        <taxon>Fungi</taxon>
        <taxon>Dikarya</taxon>
        <taxon>Basidiomycota</taxon>
        <taxon>Agaricomycotina</taxon>
        <taxon>Agaricomycetes</taxon>
        <taxon>Agaricomycetidae</taxon>
        <taxon>Boletales</taxon>
        <taxon>Boletineae</taxon>
        <taxon>Boletaceae</taxon>
        <taxon>Boletoideae</taxon>
        <taxon>Boletus</taxon>
    </lineage>
</organism>
<evidence type="ECO:0000313" key="4">
    <source>
        <dbReference type="EMBL" id="KAG6377690.1"/>
    </source>
</evidence>
<dbReference type="Proteomes" id="UP000683000">
    <property type="component" value="Unassembled WGS sequence"/>
</dbReference>
<protein>
    <recommendedName>
        <fullName evidence="3">DUF7598 domain-containing protein</fullName>
    </recommendedName>
</protein>